<feature type="domain" description="MgtC-like C-terminal" evidence="11">
    <location>
        <begin position="173"/>
        <end position="249"/>
    </location>
</feature>
<evidence type="ECO:0000256" key="9">
    <source>
        <dbReference type="RuleBase" id="RU365041"/>
    </source>
</evidence>
<dbReference type="InterPro" id="IPR003416">
    <property type="entry name" value="MgtC/SapB/SrpB/YhiD_fam"/>
</dbReference>
<proteinExistence type="inferred from homology"/>
<dbReference type="InterPro" id="IPR048640">
    <property type="entry name" value="MgtC-like_C"/>
</dbReference>
<feature type="domain" description="MgtC/SapB/SrpB/YhiD N-terminal" evidence="10">
    <location>
        <begin position="36"/>
        <end position="156"/>
    </location>
</feature>
<comment type="function">
    <text evidence="8">Virulence factor required for growth in low Mg(2+) medium and for intramacrophage survival. May be involved in regulating membrane potential by activating Na(+)/K(+)-ATPase.</text>
</comment>
<comment type="caution">
    <text evidence="12">The sequence shown here is derived from an EMBL/GenBank/DDBJ whole genome shotgun (WGS) entry which is preliminary data.</text>
</comment>
<keyword evidence="6 9" id="KW-1133">Transmembrane helix</keyword>
<dbReference type="InterPro" id="IPR049177">
    <property type="entry name" value="MgtC_SapB_SrpB_YhiD_N"/>
</dbReference>
<keyword evidence="5 9" id="KW-0812">Transmembrane</keyword>
<accession>A0ABU3MC91</accession>
<sequence length="255" mass="27186">MACYWAGWTFANPDSSLVRFIETFELWPFLDTVVSLTAAFLFGTAIGAERQYRQRTAGLRTNVLVAVGAAAFVDLAMRIAGATEATRVISYVVSGIGFLGAGVIMKEGMNVRGLNTAATLWCSAAVGACSGADMVAEAGLLTVFVIAGNTLLRPLVNAINRIPIDERTTEATYEVSLTARERDMPRVREALSDALEAAHYPAGDIETEERGDGMVEIVATLVSTAVDPVEMDALALRLEALPGVGHASWAIRTKD</sequence>
<dbReference type="Pfam" id="PF21770">
    <property type="entry name" value="MgtC_SapB_C"/>
    <property type="match status" value="1"/>
</dbReference>
<dbReference type="PANTHER" id="PTHR33778">
    <property type="entry name" value="PROTEIN MGTC"/>
    <property type="match status" value="1"/>
</dbReference>
<protein>
    <recommendedName>
        <fullName evidence="3 9">Protein MgtC</fullName>
    </recommendedName>
</protein>
<evidence type="ECO:0000256" key="8">
    <source>
        <dbReference type="ARBA" id="ARBA00025369"/>
    </source>
</evidence>
<evidence type="ECO:0000256" key="4">
    <source>
        <dbReference type="ARBA" id="ARBA00022475"/>
    </source>
</evidence>
<gene>
    <name evidence="12" type="ORF">RQ831_05615</name>
</gene>
<dbReference type="Gene3D" id="3.30.70.260">
    <property type="match status" value="1"/>
</dbReference>
<dbReference type="EMBL" id="JAVVDO010000006">
    <property type="protein sequence ID" value="MDT8330523.1"/>
    <property type="molecule type" value="Genomic_DNA"/>
</dbReference>
<dbReference type="PRINTS" id="PR01837">
    <property type="entry name" value="MGTCSAPBPROT"/>
</dbReference>
<dbReference type="PANTHER" id="PTHR33778:SF3">
    <property type="entry name" value="PROTEIN MGTC"/>
    <property type="match status" value="1"/>
</dbReference>
<evidence type="ECO:0000256" key="3">
    <source>
        <dbReference type="ARBA" id="ARBA00013833"/>
    </source>
</evidence>
<evidence type="ECO:0000259" key="11">
    <source>
        <dbReference type="Pfam" id="PF21770"/>
    </source>
</evidence>
<name>A0ABU3MC91_9PROT</name>
<dbReference type="Proteomes" id="UP001258945">
    <property type="component" value="Unassembled WGS sequence"/>
</dbReference>
<feature type="transmembrane region" description="Helical" evidence="9">
    <location>
        <begin position="88"/>
        <end position="105"/>
    </location>
</feature>
<keyword evidence="13" id="KW-1185">Reference proteome</keyword>
<feature type="transmembrane region" description="Helical" evidence="9">
    <location>
        <begin position="59"/>
        <end position="82"/>
    </location>
</feature>
<feature type="transmembrane region" description="Helical" evidence="9">
    <location>
        <begin position="26"/>
        <end position="47"/>
    </location>
</feature>
<comment type="similarity">
    <text evidence="2 9">Belongs to the MgtC/SapB family.</text>
</comment>
<evidence type="ECO:0000313" key="12">
    <source>
        <dbReference type="EMBL" id="MDT8330523.1"/>
    </source>
</evidence>
<keyword evidence="9" id="KW-0997">Cell inner membrane</keyword>
<evidence type="ECO:0000313" key="13">
    <source>
        <dbReference type="Proteomes" id="UP001258945"/>
    </source>
</evidence>
<evidence type="ECO:0000259" key="10">
    <source>
        <dbReference type="Pfam" id="PF02308"/>
    </source>
</evidence>
<evidence type="ECO:0000256" key="6">
    <source>
        <dbReference type="ARBA" id="ARBA00022989"/>
    </source>
</evidence>
<evidence type="ECO:0000256" key="5">
    <source>
        <dbReference type="ARBA" id="ARBA00022692"/>
    </source>
</evidence>
<evidence type="ECO:0000256" key="7">
    <source>
        <dbReference type="ARBA" id="ARBA00023136"/>
    </source>
</evidence>
<keyword evidence="4" id="KW-1003">Cell membrane</keyword>
<keyword evidence="7 9" id="KW-0472">Membrane</keyword>
<reference evidence="12 13" key="1">
    <citation type="journal article" date="2019" name="Microb. Pathog.">
        <title>Comparison of VITEK 2, MALDI-TOF MS, 16S rRNA gene sequencing, and whole-genome sequencing for identification of Roseomonas mucosa.</title>
        <authorList>
            <person name="Rudolph W.W."/>
            <person name="Gunzer F."/>
            <person name="Trauth M."/>
            <person name="Bunk B."/>
            <person name="Bigge R."/>
            <person name="Schrottner P."/>
        </authorList>
    </citation>
    <scope>NUCLEOTIDE SEQUENCE [LARGE SCALE GENOMIC DNA]</scope>
    <source>
        <strain evidence="12 13">DSM 103800</strain>
    </source>
</reference>
<evidence type="ECO:0000256" key="2">
    <source>
        <dbReference type="ARBA" id="ARBA00009298"/>
    </source>
</evidence>
<evidence type="ECO:0000256" key="1">
    <source>
        <dbReference type="ARBA" id="ARBA00004651"/>
    </source>
</evidence>
<organism evidence="12 13">
    <name type="scientific">Roseomonas gilardii</name>
    <dbReference type="NCBI Taxonomy" id="257708"/>
    <lineage>
        <taxon>Bacteria</taxon>
        <taxon>Pseudomonadati</taxon>
        <taxon>Pseudomonadota</taxon>
        <taxon>Alphaproteobacteria</taxon>
        <taxon>Acetobacterales</taxon>
        <taxon>Roseomonadaceae</taxon>
        <taxon>Roseomonas</taxon>
    </lineage>
</organism>
<comment type="subcellular location">
    <subcellularLocation>
        <location evidence="9">Cell inner membrane</location>
        <topology evidence="9">Multi-pass membrane protein</topology>
    </subcellularLocation>
    <subcellularLocation>
        <location evidence="1">Cell membrane</location>
        <topology evidence="1">Multi-pass membrane protein</topology>
    </subcellularLocation>
</comment>
<dbReference type="Pfam" id="PF02308">
    <property type="entry name" value="MgtC"/>
    <property type="match status" value="1"/>
</dbReference>